<feature type="compositionally biased region" description="Basic and acidic residues" evidence="1">
    <location>
        <begin position="131"/>
        <end position="150"/>
    </location>
</feature>
<gene>
    <name evidence="3" type="ORF">MCOR_27174</name>
</gene>
<feature type="region of interest" description="Disordered" evidence="1">
    <location>
        <begin position="257"/>
        <end position="281"/>
    </location>
</feature>
<keyword evidence="2" id="KW-0812">Transmembrane</keyword>
<accession>A0A6J8CA04</accession>
<evidence type="ECO:0000256" key="1">
    <source>
        <dbReference type="SAM" id="MobiDB-lite"/>
    </source>
</evidence>
<keyword evidence="2" id="KW-0472">Membrane</keyword>
<organism evidence="3 4">
    <name type="scientific">Mytilus coruscus</name>
    <name type="common">Sea mussel</name>
    <dbReference type="NCBI Taxonomy" id="42192"/>
    <lineage>
        <taxon>Eukaryota</taxon>
        <taxon>Metazoa</taxon>
        <taxon>Spiralia</taxon>
        <taxon>Lophotrochozoa</taxon>
        <taxon>Mollusca</taxon>
        <taxon>Bivalvia</taxon>
        <taxon>Autobranchia</taxon>
        <taxon>Pteriomorphia</taxon>
        <taxon>Mytilida</taxon>
        <taxon>Mytiloidea</taxon>
        <taxon>Mytilidae</taxon>
        <taxon>Mytilinae</taxon>
        <taxon>Mytilus</taxon>
    </lineage>
</organism>
<evidence type="ECO:0000313" key="3">
    <source>
        <dbReference type="EMBL" id="CAC5392226.1"/>
    </source>
</evidence>
<keyword evidence="2" id="KW-1133">Transmembrane helix</keyword>
<feature type="compositionally biased region" description="Polar residues" evidence="1">
    <location>
        <begin position="257"/>
        <end position="266"/>
    </location>
</feature>
<keyword evidence="4" id="KW-1185">Reference proteome</keyword>
<evidence type="ECO:0000313" key="4">
    <source>
        <dbReference type="Proteomes" id="UP000507470"/>
    </source>
</evidence>
<feature type="transmembrane region" description="Helical" evidence="2">
    <location>
        <begin position="168"/>
        <end position="188"/>
    </location>
</feature>
<dbReference type="Proteomes" id="UP000507470">
    <property type="component" value="Unassembled WGS sequence"/>
</dbReference>
<feature type="region of interest" description="Disordered" evidence="1">
    <location>
        <begin position="121"/>
        <end position="150"/>
    </location>
</feature>
<evidence type="ECO:0000256" key="2">
    <source>
        <dbReference type="SAM" id="Phobius"/>
    </source>
</evidence>
<dbReference type="AlphaFoldDB" id="A0A6J8CA04"/>
<proteinExistence type="predicted"/>
<protein>
    <submittedName>
        <fullName evidence="3">Uncharacterized protein</fullName>
    </submittedName>
</protein>
<name>A0A6J8CA04_MYTCO</name>
<dbReference type="EMBL" id="CACVKT020004931">
    <property type="protein sequence ID" value="CAC5392226.1"/>
    <property type="molecule type" value="Genomic_DNA"/>
</dbReference>
<sequence length="384" mass="43498">MVRTTGYVLNAKMDRNQEEVAHAYRVILGCTAKTVQMIVIVQNMKDATELQGIVVEKLVQLKECHLFMSIKMETLLSSSIWKTSTTKSNIIGRPICLHPCVLMGGCLNDYTKPSEYKKKTTSHLQQITHTSQEKTTEETNTRSSTGKEEEHNDDFLEINVLGLSKRGVAVYIISIVGIIIILLILYICRHFKRKQQMATSQHNTFPQHEEIVEIDILNVEGIYDLIDENLVDDSFIHQHEIPTNPYLEVMGSLNSDSYSDGVNESPESSDESHRDGDGQNISTSYLNAYHPLAENWSNKTHVYDHIGVAMIVDSDQCSQNCRTSSVISPNCMCSHIDNTKEKQQVRIGLLLTNGKHQSQSSSPLYMHRSEQIEASLVMYRRKSF</sequence>
<reference evidence="3 4" key="1">
    <citation type="submission" date="2020-06" db="EMBL/GenBank/DDBJ databases">
        <authorList>
            <person name="Li R."/>
            <person name="Bekaert M."/>
        </authorList>
    </citation>
    <scope>NUCLEOTIDE SEQUENCE [LARGE SCALE GENOMIC DNA]</scope>
    <source>
        <strain evidence="4">wild</strain>
    </source>
</reference>